<dbReference type="InterPro" id="IPR035906">
    <property type="entry name" value="MetI-like_sf"/>
</dbReference>
<evidence type="ECO:0000256" key="7">
    <source>
        <dbReference type="ARBA" id="ARBA00022989"/>
    </source>
</evidence>
<dbReference type="Pfam" id="PF00528">
    <property type="entry name" value="BPD_transp_1"/>
    <property type="match status" value="1"/>
</dbReference>
<accession>A0ABT3KU11</accession>
<dbReference type="EMBL" id="QZCW01000002">
    <property type="protein sequence ID" value="MCW5321811.1"/>
    <property type="molecule type" value="Genomic_DNA"/>
</dbReference>
<comment type="similarity">
    <text evidence="2">Belongs to the binding-protein-dependent transport system permease family. HisMQ subfamily.</text>
</comment>
<keyword evidence="8 9" id="KW-0472">Membrane</keyword>
<sequence length="243" mass="27384">MELKNLAEQLPMFLGGGPAAAVFSTGQGLLLTLELLTASALIGLALAVPLALARNSSHWMLSRSVWFYTYLFRGTPLLVQLFMLYYGLAQWPWIRESWAWPYLRGAHGCAILAFTLNTAAYTAEILAGQIRNMPYGEVEAAQSLGMSHWLLLRRIVIPSALRRALPAYGNEVIMLMHATSLASLVTLVDLTGIARQIYAETYNPFEPFLIVGIFYLVLTYALTWLFRHMEKHWLAFMYPRDAH</sequence>
<name>A0ABT3KU11_9BURK</name>
<feature type="transmembrane region" description="Helical" evidence="9">
    <location>
        <begin position="36"/>
        <end position="53"/>
    </location>
</feature>
<evidence type="ECO:0000256" key="1">
    <source>
        <dbReference type="ARBA" id="ARBA00004429"/>
    </source>
</evidence>
<dbReference type="PANTHER" id="PTHR30614:SF10">
    <property type="entry name" value="ARGININE ABC TRANSPORTER PERMEASE PROTEIN ARTM"/>
    <property type="match status" value="1"/>
</dbReference>
<evidence type="ECO:0000259" key="10">
    <source>
        <dbReference type="PROSITE" id="PS50928"/>
    </source>
</evidence>
<keyword evidence="5" id="KW-0997">Cell inner membrane</keyword>
<reference evidence="12" key="1">
    <citation type="submission" date="2023-07" db="EMBL/GenBank/DDBJ databases">
        <title>Verminephrobacter genomes.</title>
        <authorList>
            <person name="Lund M.B."/>
        </authorList>
    </citation>
    <scope>NUCLEOTIDE SEQUENCE [LARGE SCALE GENOMIC DNA]</scope>
    <source>
        <strain evidence="12">AtM5-05</strain>
    </source>
</reference>
<feature type="transmembrane region" description="Helical" evidence="9">
    <location>
        <begin position="105"/>
        <end position="123"/>
    </location>
</feature>
<dbReference type="NCBIfam" id="TIGR01726">
    <property type="entry name" value="HEQRo_perm_3TM"/>
    <property type="match status" value="1"/>
</dbReference>
<dbReference type="PANTHER" id="PTHR30614">
    <property type="entry name" value="MEMBRANE COMPONENT OF AMINO ACID ABC TRANSPORTER"/>
    <property type="match status" value="1"/>
</dbReference>
<organism evidence="11 12">
    <name type="scientific">Verminephrobacter aporrectodeae subsp. tuberculatae</name>
    <dbReference type="NCBI Taxonomy" id="1110392"/>
    <lineage>
        <taxon>Bacteria</taxon>
        <taxon>Pseudomonadati</taxon>
        <taxon>Pseudomonadota</taxon>
        <taxon>Betaproteobacteria</taxon>
        <taxon>Burkholderiales</taxon>
        <taxon>Comamonadaceae</taxon>
        <taxon>Verminephrobacter</taxon>
    </lineage>
</organism>
<comment type="caution">
    <text evidence="11">The sequence shown here is derived from an EMBL/GenBank/DDBJ whole genome shotgun (WGS) entry which is preliminary data.</text>
</comment>
<feature type="domain" description="ABC transmembrane type-1" evidence="10">
    <location>
        <begin position="29"/>
        <end position="226"/>
    </location>
</feature>
<evidence type="ECO:0000256" key="6">
    <source>
        <dbReference type="ARBA" id="ARBA00022692"/>
    </source>
</evidence>
<evidence type="ECO:0000256" key="3">
    <source>
        <dbReference type="ARBA" id="ARBA00022448"/>
    </source>
</evidence>
<dbReference type="Proteomes" id="UP001208935">
    <property type="component" value="Unassembled WGS sequence"/>
</dbReference>
<evidence type="ECO:0000256" key="4">
    <source>
        <dbReference type="ARBA" id="ARBA00022475"/>
    </source>
</evidence>
<dbReference type="InterPro" id="IPR043429">
    <property type="entry name" value="ArtM/GltK/GlnP/TcyL/YhdX-like"/>
</dbReference>
<dbReference type="Gene3D" id="1.10.3720.10">
    <property type="entry name" value="MetI-like"/>
    <property type="match status" value="1"/>
</dbReference>
<dbReference type="SUPFAM" id="SSF161098">
    <property type="entry name" value="MetI-like"/>
    <property type="match status" value="1"/>
</dbReference>
<keyword evidence="12" id="KW-1185">Reference proteome</keyword>
<keyword evidence="3 9" id="KW-0813">Transport</keyword>
<evidence type="ECO:0000256" key="2">
    <source>
        <dbReference type="ARBA" id="ARBA00010072"/>
    </source>
</evidence>
<dbReference type="InterPro" id="IPR000515">
    <property type="entry name" value="MetI-like"/>
</dbReference>
<feature type="transmembrane region" description="Helical" evidence="9">
    <location>
        <begin position="65"/>
        <end position="85"/>
    </location>
</feature>
<dbReference type="CDD" id="cd06261">
    <property type="entry name" value="TM_PBP2"/>
    <property type="match status" value="1"/>
</dbReference>
<keyword evidence="7 9" id="KW-1133">Transmembrane helix</keyword>
<dbReference type="PROSITE" id="PS50928">
    <property type="entry name" value="ABC_TM1"/>
    <property type="match status" value="1"/>
</dbReference>
<feature type="transmembrane region" description="Helical" evidence="9">
    <location>
        <begin position="172"/>
        <end position="195"/>
    </location>
</feature>
<gene>
    <name evidence="11" type="ORF">D5039_11790</name>
</gene>
<feature type="transmembrane region" description="Helical" evidence="9">
    <location>
        <begin position="207"/>
        <end position="226"/>
    </location>
</feature>
<evidence type="ECO:0000256" key="8">
    <source>
        <dbReference type="ARBA" id="ARBA00023136"/>
    </source>
</evidence>
<comment type="subcellular location">
    <subcellularLocation>
        <location evidence="1">Cell inner membrane</location>
        <topology evidence="1">Multi-pass membrane protein</topology>
    </subcellularLocation>
    <subcellularLocation>
        <location evidence="9">Cell membrane</location>
        <topology evidence="9">Multi-pass membrane protein</topology>
    </subcellularLocation>
</comment>
<evidence type="ECO:0000256" key="9">
    <source>
        <dbReference type="RuleBase" id="RU363032"/>
    </source>
</evidence>
<dbReference type="InterPro" id="IPR010065">
    <property type="entry name" value="AA_ABC_transptr_permease_3TM"/>
</dbReference>
<protein>
    <submittedName>
        <fullName evidence="11">ABC transporter permease</fullName>
    </submittedName>
</protein>
<keyword evidence="6 9" id="KW-0812">Transmembrane</keyword>
<proteinExistence type="inferred from homology"/>
<evidence type="ECO:0000313" key="12">
    <source>
        <dbReference type="Proteomes" id="UP001208935"/>
    </source>
</evidence>
<evidence type="ECO:0000313" key="11">
    <source>
        <dbReference type="EMBL" id="MCW5321811.1"/>
    </source>
</evidence>
<evidence type="ECO:0000256" key="5">
    <source>
        <dbReference type="ARBA" id="ARBA00022519"/>
    </source>
</evidence>
<keyword evidence="4" id="KW-1003">Cell membrane</keyword>